<keyword evidence="2" id="KW-1133">Transmembrane helix</keyword>
<keyword evidence="2" id="KW-0472">Membrane</keyword>
<keyword evidence="2" id="KW-0812">Transmembrane</keyword>
<feature type="region of interest" description="Disordered" evidence="1">
    <location>
        <begin position="23"/>
        <end position="43"/>
    </location>
</feature>
<evidence type="ECO:0000256" key="1">
    <source>
        <dbReference type="SAM" id="MobiDB-lite"/>
    </source>
</evidence>
<organism evidence="3">
    <name type="scientific">Octopus bimaculoides</name>
    <name type="common">California two-spotted octopus</name>
    <dbReference type="NCBI Taxonomy" id="37653"/>
    <lineage>
        <taxon>Eukaryota</taxon>
        <taxon>Metazoa</taxon>
        <taxon>Spiralia</taxon>
        <taxon>Lophotrochozoa</taxon>
        <taxon>Mollusca</taxon>
        <taxon>Cephalopoda</taxon>
        <taxon>Coleoidea</taxon>
        <taxon>Octopodiformes</taxon>
        <taxon>Octopoda</taxon>
        <taxon>Incirrata</taxon>
        <taxon>Octopodidae</taxon>
        <taxon>Octopus</taxon>
    </lineage>
</organism>
<gene>
    <name evidence="3" type="ORF">OCBIM_22003773mg</name>
</gene>
<accession>A0A0L8HWU7</accession>
<protein>
    <submittedName>
        <fullName evidence="3">Uncharacterized protein</fullName>
    </submittedName>
</protein>
<reference evidence="3" key="1">
    <citation type="submission" date="2015-07" db="EMBL/GenBank/DDBJ databases">
        <title>MeaNS - Measles Nucleotide Surveillance Program.</title>
        <authorList>
            <person name="Tran T."/>
            <person name="Druce J."/>
        </authorList>
    </citation>
    <scope>NUCLEOTIDE SEQUENCE</scope>
    <source>
        <strain evidence="3">UCB-OBI-ISO-001</strain>
        <tissue evidence="3">Gonad</tissue>
    </source>
</reference>
<evidence type="ECO:0000256" key="2">
    <source>
        <dbReference type="SAM" id="Phobius"/>
    </source>
</evidence>
<proteinExistence type="predicted"/>
<sequence>EVVVVIGGDDGCGGGMHVHGNSCGESGGDGGGGDGGDGGSGSSVVGDGYGDNCSVGNGSTCGDGCCCVVIVMVVVVVAAAVAAAYRMLLESN</sequence>
<evidence type="ECO:0000313" key="3">
    <source>
        <dbReference type="EMBL" id="KOF93682.1"/>
    </source>
</evidence>
<feature type="non-terminal residue" evidence="3">
    <location>
        <position position="1"/>
    </location>
</feature>
<dbReference type="AlphaFoldDB" id="A0A0L8HWU7"/>
<dbReference type="EMBL" id="KQ417110">
    <property type="protein sequence ID" value="KOF93682.1"/>
    <property type="molecule type" value="Genomic_DNA"/>
</dbReference>
<feature type="transmembrane region" description="Helical" evidence="2">
    <location>
        <begin position="68"/>
        <end position="89"/>
    </location>
</feature>
<feature type="compositionally biased region" description="Gly residues" evidence="1">
    <location>
        <begin position="25"/>
        <end position="41"/>
    </location>
</feature>
<name>A0A0L8HWU7_OCTBM</name>